<dbReference type="EMBL" id="BAABBO010000016">
    <property type="protein sequence ID" value="GAA3972844.1"/>
    <property type="molecule type" value="Genomic_DNA"/>
</dbReference>
<evidence type="ECO:0000256" key="2">
    <source>
        <dbReference type="ARBA" id="ARBA00022448"/>
    </source>
</evidence>
<dbReference type="InterPro" id="IPR020846">
    <property type="entry name" value="MFS_dom"/>
</dbReference>
<dbReference type="SUPFAM" id="SSF103473">
    <property type="entry name" value="MFS general substrate transporter"/>
    <property type="match status" value="1"/>
</dbReference>
<proteinExistence type="predicted"/>
<dbReference type="InterPro" id="IPR052983">
    <property type="entry name" value="MFS_Riboflavin_Transporter"/>
</dbReference>
<dbReference type="PROSITE" id="PS50850">
    <property type="entry name" value="MFS"/>
    <property type="match status" value="1"/>
</dbReference>
<sequence>MSLSPASANRLLIALGLVLILSWGSLYYSLAVLALPLRTELGFSELTVFGAFTLGVLVSGLAAPAVGRWIDRSGGRGPLALGSILAALAFVLLATANGLVVYFLGWLIAGAAMALCLYDPVFVVIHQVLPDRFRRSVTVLTLFGGFASTVFWPLSHWLVEIAGWREALLMFAAFQLLIALPVHLFMVPPKPGVGDSSAAAEALSMHAQSAPAPPEKIELAWLSLAFASAMGVFGALSLFLIDALESRGFDRADAVWLAAAIGPMQVVGRLVEWRFANRSRAVTVGAVSLSLLLVSTLLLNLISPYWVLGLVFAAFYGIANGLLTVVRSTVPVEIFGPANVGATLGHLARPAFVVKALMPAIFAGLLAAGVQMSVALWTLAAFAALAIVAYWRLFVARERSNQNRRQRRMQLDRQALEP</sequence>
<organism evidence="8 9">
    <name type="scientific">Allohahella marinimesophila</name>
    <dbReference type="NCBI Taxonomy" id="1054972"/>
    <lineage>
        <taxon>Bacteria</taxon>
        <taxon>Pseudomonadati</taxon>
        <taxon>Pseudomonadota</taxon>
        <taxon>Gammaproteobacteria</taxon>
        <taxon>Oceanospirillales</taxon>
        <taxon>Hahellaceae</taxon>
        <taxon>Allohahella</taxon>
    </lineage>
</organism>
<evidence type="ECO:0000256" key="6">
    <source>
        <dbReference type="SAM" id="Phobius"/>
    </source>
</evidence>
<gene>
    <name evidence="8" type="ORF">GCM10022278_32650</name>
</gene>
<feature type="domain" description="Major facilitator superfamily (MFS) profile" evidence="7">
    <location>
        <begin position="2"/>
        <end position="398"/>
    </location>
</feature>
<feature type="transmembrane region" description="Helical" evidence="6">
    <location>
        <begin position="46"/>
        <end position="67"/>
    </location>
</feature>
<keyword evidence="2" id="KW-0813">Transport</keyword>
<feature type="transmembrane region" description="Helical" evidence="6">
    <location>
        <begin position="282"/>
        <end position="299"/>
    </location>
</feature>
<feature type="transmembrane region" description="Helical" evidence="6">
    <location>
        <begin position="167"/>
        <end position="187"/>
    </location>
</feature>
<keyword evidence="9" id="KW-1185">Reference proteome</keyword>
<feature type="transmembrane region" description="Helical" evidence="6">
    <location>
        <begin position="219"/>
        <end position="241"/>
    </location>
</feature>
<evidence type="ECO:0000256" key="5">
    <source>
        <dbReference type="ARBA" id="ARBA00023136"/>
    </source>
</evidence>
<dbReference type="InterPro" id="IPR011701">
    <property type="entry name" value="MFS"/>
</dbReference>
<dbReference type="Pfam" id="PF07690">
    <property type="entry name" value="MFS_1"/>
    <property type="match status" value="1"/>
</dbReference>
<dbReference type="InterPro" id="IPR036259">
    <property type="entry name" value="MFS_trans_sf"/>
</dbReference>
<evidence type="ECO:0000256" key="4">
    <source>
        <dbReference type="ARBA" id="ARBA00022989"/>
    </source>
</evidence>
<accession>A0ABP7PX87</accession>
<comment type="subcellular location">
    <subcellularLocation>
        <location evidence="1">Membrane</location>
        <topology evidence="1">Multi-pass membrane protein</topology>
    </subcellularLocation>
</comment>
<evidence type="ECO:0000313" key="9">
    <source>
        <dbReference type="Proteomes" id="UP001501337"/>
    </source>
</evidence>
<feature type="transmembrane region" description="Helical" evidence="6">
    <location>
        <begin position="12"/>
        <end position="34"/>
    </location>
</feature>
<evidence type="ECO:0000313" key="8">
    <source>
        <dbReference type="EMBL" id="GAA3972844.1"/>
    </source>
</evidence>
<feature type="transmembrane region" description="Helical" evidence="6">
    <location>
        <begin position="347"/>
        <end position="368"/>
    </location>
</feature>
<dbReference type="Proteomes" id="UP001501337">
    <property type="component" value="Unassembled WGS sequence"/>
</dbReference>
<reference evidence="9" key="1">
    <citation type="journal article" date="2019" name="Int. J. Syst. Evol. Microbiol.">
        <title>The Global Catalogue of Microorganisms (GCM) 10K type strain sequencing project: providing services to taxonomists for standard genome sequencing and annotation.</title>
        <authorList>
            <consortium name="The Broad Institute Genomics Platform"/>
            <consortium name="The Broad Institute Genome Sequencing Center for Infectious Disease"/>
            <person name="Wu L."/>
            <person name="Ma J."/>
        </authorList>
    </citation>
    <scope>NUCLEOTIDE SEQUENCE [LARGE SCALE GENOMIC DNA]</scope>
    <source>
        <strain evidence="9">JCM 17555</strain>
    </source>
</reference>
<feature type="transmembrane region" description="Helical" evidence="6">
    <location>
        <begin position="79"/>
        <end position="97"/>
    </location>
</feature>
<protein>
    <submittedName>
        <fullName evidence="8">MFS transporter</fullName>
    </submittedName>
</protein>
<keyword evidence="4 6" id="KW-1133">Transmembrane helix</keyword>
<feature type="transmembrane region" description="Helical" evidence="6">
    <location>
        <begin position="305"/>
        <end position="326"/>
    </location>
</feature>
<feature type="transmembrane region" description="Helical" evidence="6">
    <location>
        <begin position="374"/>
        <end position="395"/>
    </location>
</feature>
<feature type="transmembrane region" description="Helical" evidence="6">
    <location>
        <begin position="103"/>
        <end position="125"/>
    </location>
</feature>
<dbReference type="Gene3D" id="1.20.1250.20">
    <property type="entry name" value="MFS general substrate transporter like domains"/>
    <property type="match status" value="1"/>
</dbReference>
<dbReference type="RefSeq" id="WP_344808356.1">
    <property type="nucleotide sequence ID" value="NZ_BAABBO010000016.1"/>
</dbReference>
<feature type="transmembrane region" description="Helical" evidence="6">
    <location>
        <begin position="137"/>
        <end position="155"/>
    </location>
</feature>
<keyword evidence="3 6" id="KW-0812">Transmembrane</keyword>
<comment type="caution">
    <text evidence="8">The sequence shown here is derived from an EMBL/GenBank/DDBJ whole genome shotgun (WGS) entry which is preliminary data.</text>
</comment>
<name>A0ABP7PX87_9GAMM</name>
<keyword evidence="5 6" id="KW-0472">Membrane</keyword>
<evidence type="ECO:0000256" key="1">
    <source>
        <dbReference type="ARBA" id="ARBA00004141"/>
    </source>
</evidence>
<evidence type="ECO:0000256" key="3">
    <source>
        <dbReference type="ARBA" id="ARBA00022692"/>
    </source>
</evidence>
<evidence type="ECO:0000259" key="7">
    <source>
        <dbReference type="PROSITE" id="PS50850"/>
    </source>
</evidence>
<dbReference type="PANTHER" id="PTHR43385:SF1">
    <property type="entry name" value="RIBOFLAVIN TRANSPORTER RIBJ"/>
    <property type="match status" value="1"/>
</dbReference>
<dbReference type="PANTHER" id="PTHR43385">
    <property type="entry name" value="RIBOFLAVIN TRANSPORTER RIBJ"/>
    <property type="match status" value="1"/>
</dbReference>